<dbReference type="OrthoDB" id="5783700at2"/>
<sequence length="353" mass="40463">MPSLVRPILLWLLLLPLLPACSLMPAQQQALEGLPPAALEEARRQSAELDQLQQLDIATPAQQKQIKQLHSSLEQFERDVIRAASRLEQQDDWHGAEQILHRATSALPDSRVLDSAREQLDERRQLREELVRMELSIHRGEQLLKDAKAYERLRQLKGPGLVTSLELKLYQRKRHKAAEELQYYAQRALERQDYSLARRGLQIAQRLYGDDYQSDNIERDLAEANRQLRKAKRPPARSSVDNKAVVEVQQALDTGDLLGARQQLNRLLQRWPRNPQLLDLQEQFRTRLSARVETAIKRGNELYSRGDISGALDVWREAKSLDPDNVELQASIARAEKLLQNLRALSTPSNAES</sequence>
<dbReference type="InterPro" id="IPR011990">
    <property type="entry name" value="TPR-like_helical_dom_sf"/>
</dbReference>
<dbReference type="Proteomes" id="UP000199305">
    <property type="component" value="Unassembled WGS sequence"/>
</dbReference>
<gene>
    <name evidence="2" type="ORF">SAMN05216212_0328</name>
</gene>
<feature type="repeat" description="TPR" evidence="1">
    <location>
        <begin position="292"/>
        <end position="325"/>
    </location>
</feature>
<accession>A0A1G8UYF8</accession>
<reference evidence="3" key="1">
    <citation type="submission" date="2016-10" db="EMBL/GenBank/DDBJ databases">
        <authorList>
            <person name="Varghese N."/>
            <person name="Submissions S."/>
        </authorList>
    </citation>
    <scope>NUCLEOTIDE SEQUENCE [LARGE SCALE GENOMIC DNA]</scope>
    <source>
        <strain evidence="3">CGMCC 1.10658</strain>
    </source>
</reference>
<dbReference type="STRING" id="658219.SAMN05216212_0328"/>
<dbReference type="Gene3D" id="1.25.40.10">
    <property type="entry name" value="Tetratricopeptide repeat domain"/>
    <property type="match status" value="1"/>
</dbReference>
<organism evidence="2 3">
    <name type="scientific">Microbulbifer yueqingensis</name>
    <dbReference type="NCBI Taxonomy" id="658219"/>
    <lineage>
        <taxon>Bacteria</taxon>
        <taxon>Pseudomonadati</taxon>
        <taxon>Pseudomonadota</taxon>
        <taxon>Gammaproteobacteria</taxon>
        <taxon>Cellvibrionales</taxon>
        <taxon>Microbulbiferaceae</taxon>
        <taxon>Microbulbifer</taxon>
    </lineage>
</organism>
<keyword evidence="3" id="KW-1185">Reference proteome</keyword>
<dbReference type="SUPFAM" id="SSF48452">
    <property type="entry name" value="TPR-like"/>
    <property type="match status" value="1"/>
</dbReference>
<name>A0A1G8UYF8_9GAMM</name>
<evidence type="ECO:0000313" key="2">
    <source>
        <dbReference type="EMBL" id="SDJ58831.1"/>
    </source>
</evidence>
<keyword evidence="1" id="KW-0802">TPR repeat</keyword>
<proteinExistence type="predicted"/>
<protein>
    <submittedName>
        <fullName evidence="2">Uncharacterized protein</fullName>
    </submittedName>
</protein>
<dbReference type="PROSITE" id="PS50005">
    <property type="entry name" value="TPR"/>
    <property type="match status" value="1"/>
</dbReference>
<evidence type="ECO:0000313" key="3">
    <source>
        <dbReference type="Proteomes" id="UP000199305"/>
    </source>
</evidence>
<dbReference type="EMBL" id="FNFH01000001">
    <property type="protein sequence ID" value="SDJ58831.1"/>
    <property type="molecule type" value="Genomic_DNA"/>
</dbReference>
<evidence type="ECO:0000256" key="1">
    <source>
        <dbReference type="PROSITE-ProRule" id="PRU00339"/>
    </source>
</evidence>
<dbReference type="InterPro" id="IPR019734">
    <property type="entry name" value="TPR_rpt"/>
</dbReference>
<dbReference type="RefSeq" id="WP_139169347.1">
    <property type="nucleotide sequence ID" value="NZ_FNFH01000001.1"/>
</dbReference>
<dbReference type="AlphaFoldDB" id="A0A1G8UYF8"/>